<sequence>MPARRSSSSRTTAKSASPDAHHALTPEVLRPRVLPESLGFATTADVEPLDEILGQQRGVEAFRFGMGLFRKGYNIFVTGPAGTGRLATVRRLLTELSSEQEAPEDLAYVNNFKHPEQPILLTFPAGQGAGFQKSIKEFLELLKREVPQIFESEDYIQRKNDIAEAHEKRVMAFYKEMEEKVRDTGLVVVNMQMGPFTRPDVLPVVDGQPKRMIELEDMVEHGRFPREEFERLKKKREEVKEQIDHVIQQVKALQKEVTARHEEVDRLVFMSWAQEALRPVREAYPGAKVQAHLDAVLDHMVENLDELRTLGRPVQGPMPGMSFTPPAEAVLHPYQVNLIVDNAEVKGQPVIIESWPTYRNLFGSIERVTDRTGTWRTDFTKIKAGAFVKANGGFLVLNLMDAIMEPGVWQTLKRSLKTELIEIETYDPYYFFTATGLKPEPIPMKVKVVVLGEPRLYWLLRYYDPDTAKIFKVRADWETSMDRSDESTAKVARFVRAQADRENLLPFTAAAVARVVEEAVRMAGRQEKISTAFSRLADLLLEADHFARRANAPAVDAKHVHEAVEARIYRHNQIEERIQEMIDRGSIFVDVSGAVTAQVNGLAVYSMGDYAFGKPSRITAAVSMGKEGIINIEREAEMSGPTHNKGVFILSGFLRRTFSQDKPLSLAASIAFEQSYGGVDGDSASSTELYALLSALSGLPLRQDVAVTGSVNQKGEVQPIGGVNEKIEGFYLCCKRKGLTGTQGVMIPKANVKDLVLAPEVVEAVAKGEFHVFAVATVQEGIELLTGRPAGERDAQGRYSMDSVFGLADATLARLAEGLRDFAAKGEENGEKPKKKGAARGKNAD</sequence>
<dbReference type="GO" id="GO:0030163">
    <property type="term" value="P:protein catabolic process"/>
    <property type="evidence" value="ECO:0007669"/>
    <property type="project" value="InterPro"/>
</dbReference>
<dbReference type="OrthoDB" id="9758568at2"/>
<dbReference type="GO" id="GO:0004252">
    <property type="term" value="F:serine-type endopeptidase activity"/>
    <property type="evidence" value="ECO:0007669"/>
    <property type="project" value="UniProtKB-UniRule"/>
</dbReference>
<dbReference type="Gene3D" id="1.10.8.60">
    <property type="match status" value="1"/>
</dbReference>
<protein>
    <recommendedName>
        <fullName evidence="2">endopeptidase La</fullName>
        <ecNumber evidence="2">3.4.21.53</ecNumber>
    </recommendedName>
</protein>
<dbReference type="EMBL" id="ATHI01000004">
    <property type="protein sequence ID" value="EPR35471.1"/>
    <property type="molecule type" value="Genomic_DNA"/>
</dbReference>
<reference evidence="6 7" key="1">
    <citation type="journal article" date="2013" name="Genome Announc.">
        <title>Draft genome sequences for three mercury-methylating, sulfate-reducing bacteria.</title>
        <authorList>
            <person name="Brown S.D."/>
            <person name="Hurt R.A.Jr."/>
            <person name="Gilmour C.C."/>
            <person name="Elias D.A."/>
        </authorList>
    </citation>
    <scope>NUCLEOTIDE SEQUENCE [LARGE SCALE GENOMIC DNA]</scope>
    <source>
        <strain evidence="6 7">DSM 16529</strain>
    </source>
</reference>
<feature type="compositionally biased region" description="Basic and acidic residues" evidence="4">
    <location>
        <begin position="823"/>
        <end position="832"/>
    </location>
</feature>
<feature type="region of interest" description="Disordered" evidence="4">
    <location>
        <begin position="823"/>
        <end position="845"/>
    </location>
</feature>
<dbReference type="Gene3D" id="3.40.50.300">
    <property type="entry name" value="P-loop containing nucleotide triphosphate hydrolases"/>
    <property type="match status" value="2"/>
</dbReference>
<evidence type="ECO:0000313" key="7">
    <source>
        <dbReference type="Proteomes" id="UP000014975"/>
    </source>
</evidence>
<dbReference type="Proteomes" id="UP000014975">
    <property type="component" value="Unassembled WGS sequence"/>
</dbReference>
<dbReference type="InterPro" id="IPR020568">
    <property type="entry name" value="Ribosomal_Su5_D2-typ_SF"/>
</dbReference>
<dbReference type="Pfam" id="PF20436">
    <property type="entry name" value="LonB_AAA-LID"/>
    <property type="match status" value="1"/>
</dbReference>
<dbReference type="PATRIC" id="fig|1121439.3.peg.560"/>
<feature type="compositionally biased region" description="Low complexity" evidence="4">
    <location>
        <begin position="1"/>
        <end position="17"/>
    </location>
</feature>
<dbReference type="AlphaFoldDB" id="S7TFE8"/>
<dbReference type="SUPFAM" id="SSF52540">
    <property type="entry name" value="P-loop containing nucleoside triphosphate hydrolases"/>
    <property type="match status" value="1"/>
</dbReference>
<dbReference type="GO" id="GO:0006508">
    <property type="term" value="P:proteolysis"/>
    <property type="evidence" value="ECO:0007669"/>
    <property type="project" value="UniProtKB-KW"/>
</dbReference>
<comment type="catalytic activity">
    <reaction evidence="2">
        <text>Hydrolysis of proteins in presence of ATP.</text>
        <dbReference type="EC" id="3.4.21.53"/>
    </reaction>
</comment>
<dbReference type="InterPro" id="IPR046844">
    <property type="entry name" value="Lon-like_helical"/>
</dbReference>
<dbReference type="RefSeq" id="WP_020886058.1">
    <property type="nucleotide sequence ID" value="NZ_ATHI01000004.1"/>
</dbReference>
<dbReference type="eggNOG" id="COG1067">
    <property type="taxonomic scope" value="Bacteria"/>
</dbReference>
<dbReference type="STRING" id="1121439.dsat_2172"/>
<dbReference type="InterPro" id="IPR027065">
    <property type="entry name" value="Lon_Prtase"/>
</dbReference>
<dbReference type="InterPro" id="IPR008269">
    <property type="entry name" value="Lon_proteolytic"/>
</dbReference>
<evidence type="ECO:0000256" key="2">
    <source>
        <dbReference type="PROSITE-ProRule" id="PRU01122"/>
    </source>
</evidence>
<evidence type="ECO:0000256" key="1">
    <source>
        <dbReference type="ARBA" id="ARBA00022670"/>
    </source>
</evidence>
<dbReference type="Gene3D" id="3.30.230.10">
    <property type="match status" value="1"/>
</dbReference>
<dbReference type="InterPro" id="IPR041699">
    <property type="entry name" value="AAA_32"/>
</dbReference>
<feature type="active site" evidence="2">
    <location>
        <position position="683"/>
    </location>
</feature>
<evidence type="ECO:0000313" key="6">
    <source>
        <dbReference type="EMBL" id="EPR35471.1"/>
    </source>
</evidence>
<feature type="coiled-coil region" evidence="3">
    <location>
        <begin position="229"/>
        <end position="256"/>
    </location>
</feature>
<dbReference type="EC" id="3.4.21.53" evidence="2"/>
<dbReference type="PANTHER" id="PTHR10046">
    <property type="entry name" value="ATP DEPENDENT LON PROTEASE FAMILY MEMBER"/>
    <property type="match status" value="1"/>
</dbReference>
<gene>
    <name evidence="6" type="ORF">dsat_2172</name>
</gene>
<dbReference type="InterPro" id="IPR046843">
    <property type="entry name" value="LonB_AAA-LID"/>
</dbReference>
<keyword evidence="3" id="KW-0175">Coiled coil</keyword>
<accession>S7TFE8</accession>
<dbReference type="InterPro" id="IPR014721">
    <property type="entry name" value="Ribsml_uS5_D2-typ_fold_subgr"/>
</dbReference>
<dbReference type="GO" id="GO:0005524">
    <property type="term" value="F:ATP binding"/>
    <property type="evidence" value="ECO:0007669"/>
    <property type="project" value="InterPro"/>
</dbReference>
<dbReference type="PROSITE" id="PS51786">
    <property type="entry name" value="LON_PROTEOLYTIC"/>
    <property type="match status" value="1"/>
</dbReference>
<comment type="caution">
    <text evidence="6">The sequence shown here is derived from an EMBL/GenBank/DDBJ whole genome shotgun (WGS) entry which is preliminary data.</text>
</comment>
<dbReference type="PRINTS" id="PR00830">
    <property type="entry name" value="ENDOLAPTASE"/>
</dbReference>
<evidence type="ECO:0000256" key="3">
    <source>
        <dbReference type="SAM" id="Coils"/>
    </source>
</evidence>
<keyword evidence="2" id="KW-0378">Hydrolase</keyword>
<feature type="region of interest" description="Disordered" evidence="4">
    <location>
        <begin position="1"/>
        <end position="27"/>
    </location>
</feature>
<dbReference type="Pfam" id="PF20437">
    <property type="entry name" value="LonC_helical"/>
    <property type="match status" value="1"/>
</dbReference>
<dbReference type="GO" id="GO:0004176">
    <property type="term" value="F:ATP-dependent peptidase activity"/>
    <property type="evidence" value="ECO:0007669"/>
    <property type="project" value="UniProtKB-UniRule"/>
</dbReference>
<dbReference type="Pfam" id="PF05362">
    <property type="entry name" value="Lon_C"/>
    <property type="match status" value="1"/>
</dbReference>
<keyword evidence="7" id="KW-1185">Reference proteome</keyword>
<evidence type="ECO:0000259" key="5">
    <source>
        <dbReference type="PROSITE" id="PS51786"/>
    </source>
</evidence>
<dbReference type="Pfam" id="PF13654">
    <property type="entry name" value="AAA_32"/>
    <property type="match status" value="1"/>
</dbReference>
<name>S7TFE8_9BACT</name>
<organism evidence="6 7">
    <name type="scientific">Alkalidesulfovibrio alkalitolerans DSM 16529</name>
    <dbReference type="NCBI Taxonomy" id="1121439"/>
    <lineage>
        <taxon>Bacteria</taxon>
        <taxon>Pseudomonadati</taxon>
        <taxon>Thermodesulfobacteriota</taxon>
        <taxon>Desulfovibrionia</taxon>
        <taxon>Desulfovibrionales</taxon>
        <taxon>Desulfovibrionaceae</taxon>
        <taxon>Alkalidesulfovibrio</taxon>
    </lineage>
</organism>
<proteinExistence type="inferred from homology"/>
<dbReference type="SUPFAM" id="SSF54211">
    <property type="entry name" value="Ribosomal protein S5 domain 2-like"/>
    <property type="match status" value="1"/>
</dbReference>
<keyword evidence="1 2" id="KW-0645">Protease</keyword>
<feature type="active site" evidence="2">
    <location>
        <position position="726"/>
    </location>
</feature>
<comment type="similarity">
    <text evidence="2">Belongs to the peptidase S16 family.</text>
</comment>
<dbReference type="InterPro" id="IPR027417">
    <property type="entry name" value="P-loop_NTPase"/>
</dbReference>
<evidence type="ECO:0000256" key="4">
    <source>
        <dbReference type="SAM" id="MobiDB-lite"/>
    </source>
</evidence>
<feature type="domain" description="Lon proteolytic" evidence="5">
    <location>
        <begin position="593"/>
        <end position="788"/>
    </location>
</feature>
<keyword evidence="2" id="KW-0720">Serine protease</keyword>